<dbReference type="Pfam" id="PF17721">
    <property type="entry name" value="POU2AF2"/>
    <property type="match status" value="1"/>
</dbReference>
<evidence type="ECO:0000259" key="5">
    <source>
        <dbReference type="PROSITE" id="PS52003"/>
    </source>
</evidence>
<protein>
    <submittedName>
        <fullName evidence="6">Zgc:158412</fullName>
    </submittedName>
</protein>
<organism evidence="6 7">
    <name type="scientific">Scleropages formosus</name>
    <name type="common">Asian bonytongue</name>
    <name type="synonym">Osteoglossum formosum</name>
    <dbReference type="NCBI Taxonomy" id="113540"/>
    <lineage>
        <taxon>Eukaryota</taxon>
        <taxon>Metazoa</taxon>
        <taxon>Chordata</taxon>
        <taxon>Craniata</taxon>
        <taxon>Vertebrata</taxon>
        <taxon>Euteleostomi</taxon>
        <taxon>Actinopterygii</taxon>
        <taxon>Neopterygii</taxon>
        <taxon>Teleostei</taxon>
        <taxon>Osteoglossocephala</taxon>
        <taxon>Osteoglossomorpha</taxon>
        <taxon>Osteoglossiformes</taxon>
        <taxon>Osteoglossidae</taxon>
        <taxon>Scleropages</taxon>
    </lineage>
</organism>
<reference evidence="6" key="3">
    <citation type="submission" date="2025-09" db="UniProtKB">
        <authorList>
            <consortium name="Ensembl"/>
        </authorList>
    </citation>
    <scope>IDENTIFICATION</scope>
</reference>
<evidence type="ECO:0000256" key="4">
    <source>
        <dbReference type="SAM" id="MobiDB-lite"/>
    </source>
</evidence>
<dbReference type="OrthoDB" id="9892004at2759"/>
<gene>
    <name evidence="6" type="primary">pou2af2</name>
</gene>
<feature type="region of interest" description="Disordered" evidence="4">
    <location>
        <begin position="28"/>
        <end position="47"/>
    </location>
</feature>
<evidence type="ECO:0000313" key="7">
    <source>
        <dbReference type="Proteomes" id="UP000694397"/>
    </source>
</evidence>
<dbReference type="Ensembl" id="ENSSFOT00015012379.2">
    <property type="protein sequence ID" value="ENSSFOP00015012225.1"/>
    <property type="gene ID" value="ENSSFOG00015007904.2"/>
</dbReference>
<feature type="region of interest" description="Disordered" evidence="4">
    <location>
        <begin position="181"/>
        <end position="213"/>
    </location>
</feature>
<dbReference type="GO" id="GO:0043565">
    <property type="term" value="F:sequence-specific DNA binding"/>
    <property type="evidence" value="ECO:0007669"/>
    <property type="project" value="TreeGrafter"/>
</dbReference>
<dbReference type="GO" id="GO:0070974">
    <property type="term" value="F:POU domain binding"/>
    <property type="evidence" value="ECO:0007669"/>
    <property type="project" value="InterPro"/>
</dbReference>
<dbReference type="AlphaFoldDB" id="A0A8C9RH84"/>
<keyword evidence="3" id="KW-0804">Transcription</keyword>
<dbReference type="GO" id="GO:0003713">
    <property type="term" value="F:transcription coactivator activity"/>
    <property type="evidence" value="ECO:0007669"/>
    <property type="project" value="TreeGrafter"/>
</dbReference>
<dbReference type="GeneTree" id="ENSGT00940000167856"/>
<feature type="compositionally biased region" description="Polar residues" evidence="4">
    <location>
        <begin position="30"/>
        <end position="47"/>
    </location>
</feature>
<name>A0A8C9RH84_SCLFO</name>
<dbReference type="PROSITE" id="PS52003">
    <property type="entry name" value="OCA"/>
    <property type="match status" value="1"/>
</dbReference>
<keyword evidence="2" id="KW-0010">Activator</keyword>
<dbReference type="GO" id="GO:0005634">
    <property type="term" value="C:nucleus"/>
    <property type="evidence" value="ECO:0007669"/>
    <property type="project" value="TreeGrafter"/>
</dbReference>
<evidence type="ECO:0000256" key="3">
    <source>
        <dbReference type="ARBA" id="ARBA00023163"/>
    </source>
</evidence>
<dbReference type="GeneID" id="108936126"/>
<reference evidence="6 7" key="1">
    <citation type="submission" date="2019-04" db="EMBL/GenBank/DDBJ databases">
        <authorList>
            <consortium name="Wellcome Sanger Institute Data Sharing"/>
        </authorList>
    </citation>
    <scope>NUCLEOTIDE SEQUENCE [LARGE SCALE GENOMIC DNA]</scope>
</reference>
<dbReference type="KEGG" id="sfm:108936126"/>
<evidence type="ECO:0000256" key="2">
    <source>
        <dbReference type="ARBA" id="ARBA00023159"/>
    </source>
</evidence>
<accession>A0A8C9RH84</accession>
<proteinExistence type="predicted"/>
<feature type="region of interest" description="Disordered" evidence="4">
    <location>
        <begin position="243"/>
        <end position="285"/>
    </location>
</feature>
<sequence length="285" mass="30462">METEYSKRVYQGVRVKHTVKDLLAEKRSRQTNVRGYNGGSSPSQPAFVQMSGSHVLSGYYGMRRPFMSDSELCHPSKQFSTEPYSSSLGGKPLPCDGPPMTGYPSLIDSYYPESFGDYRGGTAFAPGGSSLFSAPSLLPPFTGDSSHFLLRDTWEQPTTDPASQAEGMCSDVLAPVVASTSLAGPESGSPVHYRASGRGSNGSGGSSSQPYSLHSLDEVHYPGLYPPASSYTCPPYMSTPCDLASKMGPLSSEESEHGPVISDAPAWSKDDGGGSWSSYEIRRAY</sequence>
<evidence type="ECO:0000256" key="1">
    <source>
        <dbReference type="ARBA" id="ARBA00023015"/>
    </source>
</evidence>
<dbReference type="InterPro" id="IPR037655">
    <property type="entry name" value="POU2AF2"/>
</dbReference>
<keyword evidence="7" id="KW-1185">Reference proteome</keyword>
<dbReference type="Proteomes" id="UP000694397">
    <property type="component" value="Chromosome 4"/>
</dbReference>
<feature type="domain" description="OCA" evidence="5">
    <location>
        <begin position="7"/>
        <end position="29"/>
    </location>
</feature>
<keyword evidence="1" id="KW-0805">Transcription regulation</keyword>
<dbReference type="InterPro" id="IPR047571">
    <property type="entry name" value="OCA"/>
</dbReference>
<reference evidence="6" key="2">
    <citation type="submission" date="2025-08" db="UniProtKB">
        <authorList>
            <consortium name="Ensembl"/>
        </authorList>
    </citation>
    <scope>IDENTIFICATION</scope>
</reference>
<evidence type="ECO:0000313" key="6">
    <source>
        <dbReference type="Ensembl" id="ENSSFOP00015012225.1"/>
    </source>
</evidence>
<dbReference type="PANTHER" id="PTHR28376:SF1">
    <property type="entry name" value="POU DOMAIN CLASS 2-ASSOCIATING FACTOR 2"/>
    <property type="match status" value="1"/>
</dbReference>
<dbReference type="PANTHER" id="PTHR28376">
    <property type="entry name" value="RGD1562914"/>
    <property type="match status" value="1"/>
</dbReference>